<evidence type="ECO:0000313" key="2">
    <source>
        <dbReference type="Proteomes" id="UP000676456"/>
    </source>
</evidence>
<dbReference type="GO" id="GO:0046983">
    <property type="term" value="F:protein dimerization activity"/>
    <property type="evidence" value="ECO:0007669"/>
    <property type="project" value="InterPro"/>
</dbReference>
<dbReference type="Pfam" id="PF09388">
    <property type="entry name" value="SpoOE-like"/>
    <property type="match status" value="1"/>
</dbReference>
<dbReference type="InterPro" id="IPR037208">
    <property type="entry name" value="Spo0E-like_sf"/>
</dbReference>
<comment type="caution">
    <text evidence="1">The sequence shown here is derived from an EMBL/GenBank/DDBJ whole genome shotgun (WGS) entry which is preliminary data.</text>
</comment>
<accession>A0A942Z623</accession>
<dbReference type="AlphaFoldDB" id="A0A942Z623"/>
<dbReference type="Proteomes" id="UP000676456">
    <property type="component" value="Unassembled WGS sequence"/>
</dbReference>
<dbReference type="Gene3D" id="4.10.280.10">
    <property type="entry name" value="Helix-loop-helix DNA-binding domain"/>
    <property type="match status" value="1"/>
</dbReference>
<protein>
    <submittedName>
        <fullName evidence="1">Aspartyl-phosphate phosphatase Spo0E family protein</fullName>
    </submittedName>
</protein>
<dbReference type="SUPFAM" id="SSF140500">
    <property type="entry name" value="BAS1536-like"/>
    <property type="match status" value="1"/>
</dbReference>
<name>A0A942Z623_9BACI</name>
<gene>
    <name evidence="1" type="ORF">KHA91_14255</name>
</gene>
<dbReference type="GO" id="GO:0043937">
    <property type="term" value="P:regulation of sporulation"/>
    <property type="evidence" value="ECO:0007669"/>
    <property type="project" value="InterPro"/>
</dbReference>
<dbReference type="RefSeq" id="WP_213098968.1">
    <property type="nucleotide sequence ID" value="NZ_JAGYPH010000003.1"/>
</dbReference>
<keyword evidence="2" id="KW-1185">Reference proteome</keyword>
<reference evidence="1 2" key="1">
    <citation type="submission" date="2021-05" db="EMBL/GenBank/DDBJ databases">
        <title>Novel Bacillus species.</title>
        <authorList>
            <person name="Liu G."/>
        </authorList>
    </citation>
    <scope>NUCLEOTIDE SEQUENCE [LARGE SCALE GENOMIC DNA]</scope>
    <source>
        <strain evidence="1 2">FJAT-49682</strain>
    </source>
</reference>
<organism evidence="1 2">
    <name type="scientific">Lederbergia citrea</name>
    <dbReference type="NCBI Taxonomy" id="2833581"/>
    <lineage>
        <taxon>Bacteria</taxon>
        <taxon>Bacillati</taxon>
        <taxon>Bacillota</taxon>
        <taxon>Bacilli</taxon>
        <taxon>Bacillales</taxon>
        <taxon>Bacillaceae</taxon>
        <taxon>Lederbergia</taxon>
    </lineage>
</organism>
<dbReference type="EMBL" id="JAGYPN010000003">
    <property type="protein sequence ID" value="MBS4223902.1"/>
    <property type="molecule type" value="Genomic_DNA"/>
</dbReference>
<proteinExistence type="predicted"/>
<dbReference type="InterPro" id="IPR036638">
    <property type="entry name" value="HLH_DNA-bd_sf"/>
</dbReference>
<dbReference type="InterPro" id="IPR018540">
    <property type="entry name" value="Spo0E-like"/>
</dbReference>
<sequence>MHASDLLVKIEEKRRIMVELGLAFSFIDERVVRISDQLDKLLNQYQALHVEKQ</sequence>
<evidence type="ECO:0000313" key="1">
    <source>
        <dbReference type="EMBL" id="MBS4223902.1"/>
    </source>
</evidence>